<dbReference type="Proteomes" id="UP000248598">
    <property type="component" value="Chromosome 1"/>
</dbReference>
<comment type="catalytic activity">
    <reaction evidence="12">
        <text>O-phospho-L-serine + H2O = L-serine + phosphate</text>
        <dbReference type="Rhea" id="RHEA:21208"/>
        <dbReference type="ChEBI" id="CHEBI:15377"/>
        <dbReference type="ChEBI" id="CHEBI:33384"/>
        <dbReference type="ChEBI" id="CHEBI:43474"/>
        <dbReference type="ChEBI" id="CHEBI:57524"/>
        <dbReference type="EC" id="3.1.3.3"/>
    </reaction>
</comment>
<evidence type="ECO:0000256" key="5">
    <source>
        <dbReference type="ARBA" id="ARBA00015196"/>
    </source>
</evidence>
<evidence type="ECO:0000256" key="6">
    <source>
        <dbReference type="ARBA" id="ARBA00022605"/>
    </source>
</evidence>
<dbReference type="EC" id="3.1.3.3" evidence="4"/>
<evidence type="ECO:0000256" key="10">
    <source>
        <dbReference type="ARBA" id="ARBA00023299"/>
    </source>
</evidence>
<organism evidence="15 16">
    <name type="scientific">Kingella kingae</name>
    <dbReference type="NCBI Taxonomy" id="504"/>
    <lineage>
        <taxon>Bacteria</taxon>
        <taxon>Pseudomonadati</taxon>
        <taxon>Pseudomonadota</taxon>
        <taxon>Betaproteobacteria</taxon>
        <taxon>Neisseriales</taxon>
        <taxon>Neisseriaceae</taxon>
        <taxon>Kingella</taxon>
    </lineage>
</organism>
<evidence type="ECO:0000313" key="15">
    <source>
        <dbReference type="EMBL" id="SQH24952.1"/>
    </source>
</evidence>
<evidence type="ECO:0000256" key="3">
    <source>
        <dbReference type="ARBA" id="ARBA00009184"/>
    </source>
</evidence>
<dbReference type="PANTHER" id="PTHR43344">
    <property type="entry name" value="PHOSPHOSERINE PHOSPHATASE"/>
    <property type="match status" value="1"/>
</dbReference>
<dbReference type="SFLD" id="SFLDG01137">
    <property type="entry name" value="C1.6.1:_Phosphoserine_Phosphat"/>
    <property type="match status" value="1"/>
</dbReference>
<gene>
    <name evidence="15" type="primary">serB</name>
    <name evidence="15" type="ORF">NCTC10529_01147</name>
</gene>
<evidence type="ECO:0000313" key="16">
    <source>
        <dbReference type="Proteomes" id="UP000248598"/>
    </source>
</evidence>
<proteinExistence type="inferred from homology"/>
<keyword evidence="6" id="KW-0028">Amino-acid biosynthesis</keyword>
<dbReference type="CDD" id="cd07500">
    <property type="entry name" value="HAD_PSP"/>
    <property type="match status" value="1"/>
</dbReference>
<dbReference type="SUPFAM" id="SSF56784">
    <property type="entry name" value="HAD-like"/>
    <property type="match status" value="1"/>
</dbReference>
<dbReference type="GO" id="GO:0005737">
    <property type="term" value="C:cytoplasm"/>
    <property type="evidence" value="ECO:0007669"/>
    <property type="project" value="TreeGrafter"/>
</dbReference>
<dbReference type="PANTHER" id="PTHR43344:SF2">
    <property type="entry name" value="PHOSPHOSERINE PHOSPHATASE"/>
    <property type="match status" value="1"/>
</dbReference>
<dbReference type="Gene3D" id="3.40.50.1000">
    <property type="entry name" value="HAD superfamily/HAD-like"/>
    <property type="match status" value="1"/>
</dbReference>
<dbReference type="RefSeq" id="WP_003785820.1">
    <property type="nucleotide sequence ID" value="NZ_CP091518.1"/>
</dbReference>
<evidence type="ECO:0000256" key="7">
    <source>
        <dbReference type="ARBA" id="ARBA00022723"/>
    </source>
</evidence>
<dbReference type="InterPro" id="IPR023214">
    <property type="entry name" value="HAD_sf"/>
</dbReference>
<dbReference type="EMBL" id="LS483426">
    <property type="protein sequence ID" value="SQH24952.1"/>
    <property type="molecule type" value="Genomic_DNA"/>
</dbReference>
<dbReference type="SFLD" id="SFLDG01136">
    <property type="entry name" value="C1.6:_Phosphoserine_Phosphatas"/>
    <property type="match status" value="1"/>
</dbReference>
<feature type="active site" description="Nucleophile" evidence="14">
    <location>
        <position position="77"/>
    </location>
</feature>
<dbReference type="NCBIfam" id="TIGR01488">
    <property type="entry name" value="HAD-SF-IB"/>
    <property type="match status" value="1"/>
</dbReference>
<dbReference type="PRINTS" id="PR00119">
    <property type="entry name" value="CATATPASE"/>
</dbReference>
<comment type="similarity">
    <text evidence="3">Belongs to the HAD-like hydrolase superfamily. SerB family.</text>
</comment>
<dbReference type="SFLD" id="SFLDF00029">
    <property type="entry name" value="phosphoserine_phosphatase"/>
    <property type="match status" value="1"/>
</dbReference>
<dbReference type="FunFam" id="1.10.150.210:FF:000001">
    <property type="entry name" value="Phosphoserine phosphatase"/>
    <property type="match status" value="1"/>
</dbReference>
<evidence type="ECO:0000256" key="4">
    <source>
        <dbReference type="ARBA" id="ARBA00012640"/>
    </source>
</evidence>
<dbReference type="GO" id="GO:0006564">
    <property type="term" value="P:L-serine biosynthetic process"/>
    <property type="evidence" value="ECO:0007669"/>
    <property type="project" value="UniProtKB-KW"/>
</dbReference>
<dbReference type="InterPro" id="IPR004469">
    <property type="entry name" value="PSP"/>
</dbReference>
<dbReference type="GeneID" id="93262440"/>
<dbReference type="InterPro" id="IPR050582">
    <property type="entry name" value="HAD-like_SerB"/>
</dbReference>
<keyword evidence="7" id="KW-0479">Metal-binding</keyword>
<dbReference type="GO" id="GO:0036424">
    <property type="term" value="F:L-phosphoserine phosphatase activity"/>
    <property type="evidence" value="ECO:0007669"/>
    <property type="project" value="InterPro"/>
</dbReference>
<evidence type="ECO:0000256" key="11">
    <source>
        <dbReference type="ARBA" id="ARBA00031693"/>
    </source>
</evidence>
<dbReference type="Pfam" id="PF12710">
    <property type="entry name" value="HAD"/>
    <property type="match status" value="1"/>
</dbReference>
<dbReference type="AlphaFoldDB" id="A0AAX2J525"/>
<keyword evidence="10" id="KW-0718">Serine biosynthesis</keyword>
<evidence type="ECO:0000256" key="8">
    <source>
        <dbReference type="ARBA" id="ARBA00022801"/>
    </source>
</evidence>
<evidence type="ECO:0000256" key="13">
    <source>
        <dbReference type="ARBA" id="ARBA00048523"/>
    </source>
</evidence>
<name>A0AAX2J525_KINKI</name>
<evidence type="ECO:0000256" key="2">
    <source>
        <dbReference type="ARBA" id="ARBA00005135"/>
    </source>
</evidence>
<evidence type="ECO:0000256" key="9">
    <source>
        <dbReference type="ARBA" id="ARBA00022842"/>
    </source>
</evidence>
<dbReference type="GO" id="GO:0000287">
    <property type="term" value="F:magnesium ion binding"/>
    <property type="evidence" value="ECO:0007669"/>
    <property type="project" value="TreeGrafter"/>
</dbReference>
<comment type="catalytic activity">
    <reaction evidence="13">
        <text>O-phospho-D-serine + H2O = D-serine + phosphate</text>
        <dbReference type="Rhea" id="RHEA:24873"/>
        <dbReference type="ChEBI" id="CHEBI:15377"/>
        <dbReference type="ChEBI" id="CHEBI:35247"/>
        <dbReference type="ChEBI" id="CHEBI:43474"/>
        <dbReference type="ChEBI" id="CHEBI:58680"/>
        <dbReference type="EC" id="3.1.3.3"/>
    </reaction>
</comment>
<dbReference type="InterPro" id="IPR036412">
    <property type="entry name" value="HAD-like_sf"/>
</dbReference>
<dbReference type="SFLD" id="SFLDS00003">
    <property type="entry name" value="Haloacid_Dehalogenase"/>
    <property type="match status" value="1"/>
</dbReference>
<protein>
    <recommendedName>
        <fullName evidence="5">Phosphoserine phosphatase</fullName>
        <ecNumber evidence="4">3.1.3.3</ecNumber>
    </recommendedName>
    <alternativeName>
        <fullName evidence="11">O-phosphoserine phosphohydrolase</fullName>
    </alternativeName>
</protein>
<comment type="pathway">
    <text evidence="2">Amino-acid biosynthesis; L-serine biosynthesis; L-serine from 3-phospho-D-glycerate: step 3/3.</text>
</comment>
<keyword evidence="9" id="KW-0460">Magnesium</keyword>
<keyword evidence="8 15" id="KW-0378">Hydrolase</keyword>
<comment type="cofactor">
    <cofactor evidence="1">
        <name>Mg(2+)</name>
        <dbReference type="ChEBI" id="CHEBI:18420"/>
    </cofactor>
</comment>
<reference evidence="15 16" key="1">
    <citation type="submission" date="2018-06" db="EMBL/GenBank/DDBJ databases">
        <authorList>
            <consortium name="Pathogen Informatics"/>
            <person name="Doyle S."/>
        </authorList>
    </citation>
    <scope>NUCLEOTIDE SEQUENCE [LARGE SCALE GENOMIC DNA]</scope>
    <source>
        <strain evidence="15 16">NCTC10529</strain>
    </source>
</reference>
<evidence type="ECO:0000256" key="14">
    <source>
        <dbReference type="PIRSR" id="PIRSR604469-1"/>
    </source>
</evidence>
<feature type="active site" description="Proton donor" evidence="14">
    <location>
        <position position="79"/>
    </location>
</feature>
<evidence type="ECO:0000256" key="1">
    <source>
        <dbReference type="ARBA" id="ARBA00001946"/>
    </source>
</evidence>
<sequence>MSHVLVIQHPNLAQLSLPHTQQQFDIAQHTNGNIARIPLNAAIDLPDAVRIELQAACADFGVLPDCAFGDIKLIVSDMDSTLITIECIDEIAAQAGLKEQVAEITERAMRGELDFEQSLRSRVALLKGISESSLQTVYDRVLQLSEGAEFLLQECHKYGVTFVLVSGGFTFFTNQLKQRLGFEHAFANELEVENGLLTGRVLGRVIDAQAKAEILARFRTQLGCEVAQTVAIGDGANDIPMLKAAGLGVAYHAKPKTQAVADLAINHLGLQALRGWFR</sequence>
<evidence type="ECO:0000256" key="12">
    <source>
        <dbReference type="ARBA" id="ARBA00048138"/>
    </source>
</evidence>
<accession>A0AAX2J525</accession>
<dbReference type="NCBIfam" id="TIGR00338">
    <property type="entry name" value="serB"/>
    <property type="match status" value="1"/>
</dbReference>